<evidence type="ECO:0000256" key="1">
    <source>
        <dbReference type="ARBA" id="ARBA00023186"/>
    </source>
</evidence>
<accession>A0AAN6WZX9</accession>
<dbReference type="InterPro" id="IPR001623">
    <property type="entry name" value="DnaJ_domain"/>
</dbReference>
<feature type="region of interest" description="Disordered" evidence="2">
    <location>
        <begin position="244"/>
        <end position="266"/>
    </location>
</feature>
<feature type="compositionally biased region" description="Basic and acidic residues" evidence="2">
    <location>
        <begin position="244"/>
        <end position="257"/>
    </location>
</feature>
<dbReference type="Proteomes" id="UP001302126">
    <property type="component" value="Unassembled WGS sequence"/>
</dbReference>
<dbReference type="PROSITE" id="PS50076">
    <property type="entry name" value="DNAJ_2"/>
    <property type="match status" value="1"/>
</dbReference>
<dbReference type="PRINTS" id="PR00625">
    <property type="entry name" value="JDOMAIN"/>
</dbReference>
<keyword evidence="1" id="KW-0143">Chaperone</keyword>
<evidence type="ECO:0000313" key="5">
    <source>
        <dbReference type="Proteomes" id="UP001302126"/>
    </source>
</evidence>
<feature type="compositionally biased region" description="Basic and acidic residues" evidence="2">
    <location>
        <begin position="178"/>
        <end position="198"/>
    </location>
</feature>
<dbReference type="AlphaFoldDB" id="A0AAN6WZX9"/>
<gene>
    <name evidence="4" type="ORF">QBC35DRAFT_487358</name>
</gene>
<sequence>MPLRYPPTGAALRLLSSLNPNLNHFPLPLRQTFHTTSRALRHDDPNETEEDHYTTLNLHPTASPSEIKKSYFRLSKLHHPDHNPHDPSSSKRFMRISEAYAVLGSSEKRARYDREVLRHPIPHHHHGHGHGHHHTGPAGGRPASGLSSRRNRGTFTGPPPSFFKSGGWGAHHAKRKHAHEESTAQRATPDGKRPRGWKESAGSSEKAGPKPEDYADPAAAGGMGPGQDAFRNRYEDVLHFDKEAHERTHQRVGDQRRAQRAAKRKGISLEPDTGSILRFCLWGGILGACIMGGVALGGKNNSPAPTDRRAARVSTLPSATS</sequence>
<feature type="region of interest" description="Disordered" evidence="2">
    <location>
        <begin position="299"/>
        <end position="321"/>
    </location>
</feature>
<feature type="domain" description="J" evidence="3">
    <location>
        <begin position="51"/>
        <end position="116"/>
    </location>
</feature>
<proteinExistence type="predicted"/>
<dbReference type="EMBL" id="MU864359">
    <property type="protein sequence ID" value="KAK4191493.1"/>
    <property type="molecule type" value="Genomic_DNA"/>
</dbReference>
<organism evidence="4 5">
    <name type="scientific">Podospora australis</name>
    <dbReference type="NCBI Taxonomy" id="1536484"/>
    <lineage>
        <taxon>Eukaryota</taxon>
        <taxon>Fungi</taxon>
        <taxon>Dikarya</taxon>
        <taxon>Ascomycota</taxon>
        <taxon>Pezizomycotina</taxon>
        <taxon>Sordariomycetes</taxon>
        <taxon>Sordariomycetidae</taxon>
        <taxon>Sordariales</taxon>
        <taxon>Podosporaceae</taxon>
        <taxon>Podospora</taxon>
    </lineage>
</organism>
<name>A0AAN6WZX9_9PEZI</name>
<dbReference type="InterPro" id="IPR036869">
    <property type="entry name" value="J_dom_sf"/>
</dbReference>
<reference evidence="4" key="1">
    <citation type="journal article" date="2023" name="Mol. Phylogenet. Evol.">
        <title>Genome-scale phylogeny and comparative genomics of the fungal order Sordariales.</title>
        <authorList>
            <person name="Hensen N."/>
            <person name="Bonometti L."/>
            <person name="Westerberg I."/>
            <person name="Brannstrom I.O."/>
            <person name="Guillou S."/>
            <person name="Cros-Aarteil S."/>
            <person name="Calhoun S."/>
            <person name="Haridas S."/>
            <person name="Kuo A."/>
            <person name="Mondo S."/>
            <person name="Pangilinan J."/>
            <person name="Riley R."/>
            <person name="LaButti K."/>
            <person name="Andreopoulos B."/>
            <person name="Lipzen A."/>
            <person name="Chen C."/>
            <person name="Yan M."/>
            <person name="Daum C."/>
            <person name="Ng V."/>
            <person name="Clum A."/>
            <person name="Steindorff A."/>
            <person name="Ohm R.A."/>
            <person name="Martin F."/>
            <person name="Silar P."/>
            <person name="Natvig D.O."/>
            <person name="Lalanne C."/>
            <person name="Gautier V."/>
            <person name="Ament-Velasquez S.L."/>
            <person name="Kruys A."/>
            <person name="Hutchinson M.I."/>
            <person name="Powell A.J."/>
            <person name="Barry K."/>
            <person name="Miller A.N."/>
            <person name="Grigoriev I.V."/>
            <person name="Debuchy R."/>
            <person name="Gladieux P."/>
            <person name="Hiltunen Thoren M."/>
            <person name="Johannesson H."/>
        </authorList>
    </citation>
    <scope>NUCLEOTIDE SEQUENCE</scope>
    <source>
        <strain evidence="4">PSN309</strain>
    </source>
</reference>
<dbReference type="SUPFAM" id="SSF46565">
    <property type="entry name" value="Chaperone J-domain"/>
    <property type="match status" value="1"/>
</dbReference>
<feature type="compositionally biased region" description="Basic residues" evidence="2">
    <location>
        <begin position="120"/>
        <end position="135"/>
    </location>
</feature>
<keyword evidence="5" id="KW-1185">Reference proteome</keyword>
<reference evidence="4" key="2">
    <citation type="submission" date="2023-05" db="EMBL/GenBank/DDBJ databases">
        <authorList>
            <consortium name="Lawrence Berkeley National Laboratory"/>
            <person name="Steindorff A."/>
            <person name="Hensen N."/>
            <person name="Bonometti L."/>
            <person name="Westerberg I."/>
            <person name="Brannstrom I.O."/>
            <person name="Guillou S."/>
            <person name="Cros-Aarteil S."/>
            <person name="Calhoun S."/>
            <person name="Haridas S."/>
            <person name="Kuo A."/>
            <person name="Mondo S."/>
            <person name="Pangilinan J."/>
            <person name="Riley R."/>
            <person name="Labutti K."/>
            <person name="Andreopoulos B."/>
            <person name="Lipzen A."/>
            <person name="Chen C."/>
            <person name="Yanf M."/>
            <person name="Daum C."/>
            <person name="Ng V."/>
            <person name="Clum A."/>
            <person name="Ohm R."/>
            <person name="Martin F."/>
            <person name="Silar P."/>
            <person name="Natvig D."/>
            <person name="Lalanne C."/>
            <person name="Gautier V."/>
            <person name="Ament-Velasquez S.L."/>
            <person name="Kruys A."/>
            <person name="Hutchinson M.I."/>
            <person name="Powell A.J."/>
            <person name="Barry K."/>
            <person name="Miller A.N."/>
            <person name="Grigoriev I.V."/>
            <person name="Debuchy R."/>
            <person name="Gladieux P."/>
            <person name="Thoren M.H."/>
            <person name="Johannesson H."/>
        </authorList>
    </citation>
    <scope>NUCLEOTIDE SEQUENCE</scope>
    <source>
        <strain evidence="4">PSN309</strain>
    </source>
</reference>
<comment type="caution">
    <text evidence="4">The sequence shown here is derived from an EMBL/GenBank/DDBJ whole genome shotgun (WGS) entry which is preliminary data.</text>
</comment>
<dbReference type="Pfam" id="PF00226">
    <property type="entry name" value="DnaJ"/>
    <property type="match status" value="1"/>
</dbReference>
<evidence type="ECO:0000313" key="4">
    <source>
        <dbReference type="EMBL" id="KAK4191493.1"/>
    </source>
</evidence>
<dbReference type="SMART" id="SM00271">
    <property type="entry name" value="DnaJ"/>
    <property type="match status" value="1"/>
</dbReference>
<dbReference type="PANTHER" id="PTHR44145:SF3">
    <property type="entry name" value="DNAJ HOMOLOG SUBFAMILY A MEMBER 3, MITOCHONDRIAL"/>
    <property type="match status" value="1"/>
</dbReference>
<evidence type="ECO:0000256" key="2">
    <source>
        <dbReference type="SAM" id="MobiDB-lite"/>
    </source>
</evidence>
<dbReference type="CDD" id="cd06257">
    <property type="entry name" value="DnaJ"/>
    <property type="match status" value="1"/>
</dbReference>
<feature type="region of interest" description="Disordered" evidence="2">
    <location>
        <begin position="120"/>
        <end position="229"/>
    </location>
</feature>
<dbReference type="PANTHER" id="PTHR44145">
    <property type="entry name" value="DNAJ HOMOLOG SUBFAMILY A MEMBER 3, MITOCHONDRIAL"/>
    <property type="match status" value="1"/>
</dbReference>
<evidence type="ECO:0000259" key="3">
    <source>
        <dbReference type="PROSITE" id="PS50076"/>
    </source>
</evidence>
<dbReference type="InterPro" id="IPR051938">
    <property type="entry name" value="Apopto_cytoskel_mod"/>
</dbReference>
<protein>
    <submittedName>
        <fullName evidence="4">DnaJ subfamily A member 3, mitochondrial</fullName>
    </submittedName>
</protein>
<dbReference type="Gene3D" id="1.10.287.110">
    <property type="entry name" value="DnaJ domain"/>
    <property type="match status" value="1"/>
</dbReference>